<evidence type="ECO:0000256" key="1">
    <source>
        <dbReference type="SAM" id="Phobius"/>
    </source>
</evidence>
<dbReference type="GO" id="GO:0016192">
    <property type="term" value="P:vesicle-mediated transport"/>
    <property type="evidence" value="ECO:0007669"/>
    <property type="project" value="InterPro"/>
</dbReference>
<dbReference type="SUPFAM" id="SSF47661">
    <property type="entry name" value="t-snare proteins"/>
    <property type="match status" value="1"/>
</dbReference>
<keyword evidence="1" id="KW-1133">Transmembrane helix</keyword>
<dbReference type="OrthoDB" id="4035148at2759"/>
<feature type="signal peptide" evidence="2">
    <location>
        <begin position="1"/>
        <end position="18"/>
    </location>
</feature>
<keyword evidence="1" id="KW-0812">Transmembrane</keyword>
<keyword evidence="1" id="KW-0472">Membrane</keyword>
<sequence>MKAQAFFFTITFCTAVLGSENYGSSKDAFPWQEVAALEWRSEFNGASDFQSTSALPATAVTHWGSNIQRVIIRVEKHLLDLYTFDSTIGIAEQVYSHCQSLENLSNQILQDLAGPEWEPARQQIEQAVKKQSQVLNSELKLLSTENLKSQAALLLKKLQKLTTDFQDIALMVENRFSPLEPHYRPELLNIANPLDELTVGRLVGEGIAKKVEEMVIGGDLHGSINEIANIFCDFGTLITAYATGLAICTSGVAVVLCGISILVCGGGTVIYVCRLLQHLKDIYKVLAYPGS</sequence>
<gene>
    <name evidence="3" type="ORF">LANO_0F01442G</name>
</gene>
<dbReference type="EMBL" id="LT598452">
    <property type="protein sequence ID" value="SCU99308.1"/>
    <property type="molecule type" value="Genomic_DNA"/>
</dbReference>
<dbReference type="Proteomes" id="UP000189911">
    <property type="component" value="Chromosome F"/>
</dbReference>
<keyword evidence="2" id="KW-0732">Signal</keyword>
<keyword evidence="4" id="KW-1185">Reference proteome</keyword>
<feature type="transmembrane region" description="Helical" evidence="1">
    <location>
        <begin position="252"/>
        <end position="273"/>
    </location>
</feature>
<evidence type="ECO:0000256" key="2">
    <source>
        <dbReference type="SAM" id="SignalP"/>
    </source>
</evidence>
<accession>A0A1G4K651</accession>
<protein>
    <submittedName>
        <fullName evidence="3">LANO_0F01442g1_1</fullName>
    </submittedName>
</protein>
<proteinExistence type="predicted"/>
<evidence type="ECO:0000313" key="4">
    <source>
        <dbReference type="Proteomes" id="UP000189911"/>
    </source>
</evidence>
<dbReference type="AlphaFoldDB" id="A0A1G4K651"/>
<dbReference type="InterPro" id="IPR010989">
    <property type="entry name" value="SNARE"/>
</dbReference>
<evidence type="ECO:0000313" key="3">
    <source>
        <dbReference type="EMBL" id="SCU99308.1"/>
    </source>
</evidence>
<reference evidence="4" key="1">
    <citation type="submission" date="2016-03" db="EMBL/GenBank/DDBJ databases">
        <authorList>
            <person name="Devillers Hugo."/>
        </authorList>
    </citation>
    <scope>NUCLEOTIDE SEQUENCE [LARGE SCALE GENOMIC DNA]</scope>
</reference>
<feature type="chain" id="PRO_5009236367" evidence="2">
    <location>
        <begin position="19"/>
        <end position="291"/>
    </location>
</feature>
<name>A0A1G4K651_9SACH</name>
<organism evidence="3 4">
    <name type="scientific">Lachancea nothofagi CBS 11611</name>
    <dbReference type="NCBI Taxonomy" id="1266666"/>
    <lineage>
        <taxon>Eukaryota</taxon>
        <taxon>Fungi</taxon>
        <taxon>Dikarya</taxon>
        <taxon>Ascomycota</taxon>
        <taxon>Saccharomycotina</taxon>
        <taxon>Saccharomycetes</taxon>
        <taxon>Saccharomycetales</taxon>
        <taxon>Saccharomycetaceae</taxon>
        <taxon>Lachancea</taxon>
    </lineage>
</organism>
<dbReference type="GO" id="GO:0016020">
    <property type="term" value="C:membrane"/>
    <property type="evidence" value="ECO:0007669"/>
    <property type="project" value="InterPro"/>
</dbReference>